<comment type="caution">
    <text evidence="2">The sequence shown here is derived from an EMBL/GenBank/DDBJ whole genome shotgun (WGS) entry which is preliminary data.</text>
</comment>
<dbReference type="InterPro" id="IPR008969">
    <property type="entry name" value="CarboxyPept-like_regulatory"/>
</dbReference>
<evidence type="ECO:0000313" key="3">
    <source>
        <dbReference type="Proteomes" id="UP000019140"/>
    </source>
</evidence>
<name>W4M7K1_9BACT</name>
<dbReference type="Proteomes" id="UP000019140">
    <property type="component" value="Unassembled WGS sequence"/>
</dbReference>
<protein>
    <recommendedName>
        <fullName evidence="4">Carboxypeptidase regulatory-like domain-containing protein</fullName>
    </recommendedName>
</protein>
<dbReference type="HOGENOM" id="CLU_1412891_0_0_7"/>
<proteinExistence type="predicted"/>
<sequence>MMASMLPPPDSGANRERRKKVVRVLMSLVAVFIGIVSVCFWCVFFLPACFEPIRYDGPYRGRVLDAETGKPIERAVVAVIWKKQEVLYERFGDAQEVLTDAEGKFSLPGQGYMILSNFRLPASIYIVKAGYKHRLMQRDWKSGPTYRLNRLLPGEKTLDKRNYLAPSAKAKLIRLNYEIRKNKQTAEELRKK</sequence>
<dbReference type="Gene3D" id="2.60.40.1120">
    <property type="entry name" value="Carboxypeptidase-like, regulatory domain"/>
    <property type="match status" value="1"/>
</dbReference>
<dbReference type="EMBL" id="AZHX01000735">
    <property type="protein sequence ID" value="ETX06309.1"/>
    <property type="molecule type" value="Genomic_DNA"/>
</dbReference>
<accession>W4M7K1</accession>
<evidence type="ECO:0008006" key="4">
    <source>
        <dbReference type="Google" id="ProtNLM"/>
    </source>
</evidence>
<evidence type="ECO:0000256" key="1">
    <source>
        <dbReference type="SAM" id="Phobius"/>
    </source>
</evidence>
<feature type="transmembrane region" description="Helical" evidence="1">
    <location>
        <begin position="21"/>
        <end position="46"/>
    </location>
</feature>
<reference evidence="2 3" key="1">
    <citation type="journal article" date="2014" name="Nature">
        <title>An environmental bacterial taxon with a large and distinct metabolic repertoire.</title>
        <authorList>
            <person name="Wilson M.C."/>
            <person name="Mori T."/>
            <person name="Ruckert C."/>
            <person name="Uria A.R."/>
            <person name="Helf M.J."/>
            <person name="Takada K."/>
            <person name="Gernert C."/>
            <person name="Steffens U.A."/>
            <person name="Heycke N."/>
            <person name="Schmitt S."/>
            <person name="Rinke C."/>
            <person name="Helfrich E.J."/>
            <person name="Brachmann A.O."/>
            <person name="Gurgui C."/>
            <person name="Wakimoto T."/>
            <person name="Kracht M."/>
            <person name="Crusemann M."/>
            <person name="Hentschel U."/>
            <person name="Abe I."/>
            <person name="Matsunaga S."/>
            <person name="Kalinowski J."/>
            <person name="Takeyama H."/>
            <person name="Piel J."/>
        </authorList>
    </citation>
    <scope>NUCLEOTIDE SEQUENCE [LARGE SCALE GENOMIC DNA]</scope>
    <source>
        <strain evidence="3">TSY2</strain>
    </source>
</reference>
<keyword evidence="1" id="KW-1133">Transmembrane helix</keyword>
<gene>
    <name evidence="2" type="ORF">ETSY2_17915</name>
</gene>
<dbReference type="AlphaFoldDB" id="W4M7K1"/>
<dbReference type="SUPFAM" id="SSF49464">
    <property type="entry name" value="Carboxypeptidase regulatory domain-like"/>
    <property type="match status" value="1"/>
</dbReference>
<keyword evidence="1" id="KW-0812">Transmembrane</keyword>
<evidence type="ECO:0000313" key="2">
    <source>
        <dbReference type="EMBL" id="ETX06309.1"/>
    </source>
</evidence>
<keyword evidence="1" id="KW-0472">Membrane</keyword>
<organism evidence="2 3">
    <name type="scientific">Candidatus Entotheonella gemina</name>
    <dbReference type="NCBI Taxonomy" id="1429439"/>
    <lineage>
        <taxon>Bacteria</taxon>
        <taxon>Pseudomonadati</taxon>
        <taxon>Nitrospinota/Tectimicrobiota group</taxon>
        <taxon>Candidatus Tectimicrobiota</taxon>
        <taxon>Candidatus Entotheonellia</taxon>
        <taxon>Candidatus Entotheonellales</taxon>
        <taxon>Candidatus Entotheonellaceae</taxon>
        <taxon>Candidatus Entotheonella</taxon>
    </lineage>
</organism>
<keyword evidence="3" id="KW-1185">Reference proteome</keyword>